<evidence type="ECO:0000313" key="2">
    <source>
        <dbReference type="Proteomes" id="UP000019149"/>
    </source>
</evidence>
<dbReference type="Proteomes" id="UP000019149">
    <property type="component" value="Unassembled WGS sequence"/>
</dbReference>
<dbReference type="EMBL" id="APAU02000339">
    <property type="protein sequence ID" value="EUB54105.1"/>
    <property type="molecule type" value="Genomic_DNA"/>
</dbReference>
<evidence type="ECO:0000313" key="1">
    <source>
        <dbReference type="EMBL" id="EUB54105.1"/>
    </source>
</evidence>
<dbReference type="KEGG" id="egl:EGR_11036"/>
<keyword evidence="2" id="KW-1185">Reference proteome</keyword>
<dbReference type="GeneID" id="36346751"/>
<organism evidence="1 2">
    <name type="scientific">Echinococcus granulosus</name>
    <name type="common">Hydatid tapeworm</name>
    <dbReference type="NCBI Taxonomy" id="6210"/>
    <lineage>
        <taxon>Eukaryota</taxon>
        <taxon>Metazoa</taxon>
        <taxon>Spiralia</taxon>
        <taxon>Lophotrochozoa</taxon>
        <taxon>Platyhelminthes</taxon>
        <taxon>Cestoda</taxon>
        <taxon>Eucestoda</taxon>
        <taxon>Cyclophyllidea</taxon>
        <taxon>Taeniidae</taxon>
        <taxon>Echinococcus</taxon>
        <taxon>Echinococcus granulosus group</taxon>
    </lineage>
</organism>
<comment type="caution">
    <text evidence="1">The sequence shown here is derived from an EMBL/GenBank/DDBJ whole genome shotgun (WGS) entry which is preliminary data.</text>
</comment>
<name>W6TZ84_ECHGR</name>
<dbReference type="CTD" id="36346751"/>
<protein>
    <submittedName>
        <fullName evidence="1">Uncharacterized protein</fullName>
    </submittedName>
</protein>
<dbReference type="RefSeq" id="XP_024345301.1">
    <property type="nucleotide sequence ID" value="XM_024500285.1"/>
</dbReference>
<proteinExistence type="predicted"/>
<gene>
    <name evidence="1" type="ORF">EGR_11036</name>
</gene>
<dbReference type="AlphaFoldDB" id="W6TZ84"/>
<accession>W6TZ84</accession>
<sequence>MTAAPSSECVGAVAHSADAPRISDVLLCLSYAVITSFQCTAVGSYGELIVLGRPWSVISRYDSRVEYIA</sequence>
<reference evidence="1 2" key="1">
    <citation type="journal article" date="2013" name="Nat. Genet.">
        <title>The genome of the hydatid tapeworm Echinococcus granulosus.</title>
        <authorList>
            <person name="Zheng H."/>
            <person name="Zhang W."/>
            <person name="Zhang L."/>
            <person name="Zhang Z."/>
            <person name="Li J."/>
            <person name="Lu G."/>
            <person name="Zhu Y."/>
            <person name="Wang Y."/>
            <person name="Huang Y."/>
            <person name="Liu J."/>
            <person name="Kang H."/>
            <person name="Chen J."/>
            <person name="Wang L."/>
            <person name="Chen A."/>
            <person name="Yu S."/>
            <person name="Gao Z."/>
            <person name="Jin L."/>
            <person name="Gu W."/>
            <person name="Wang Z."/>
            <person name="Zhao L."/>
            <person name="Shi B."/>
            <person name="Wen H."/>
            <person name="Lin R."/>
            <person name="Jones M.K."/>
            <person name="Brejova B."/>
            <person name="Vinar T."/>
            <person name="Zhao G."/>
            <person name="McManus D.P."/>
            <person name="Chen Z."/>
            <person name="Zhou Y."/>
            <person name="Wang S."/>
        </authorList>
    </citation>
    <scope>NUCLEOTIDE SEQUENCE [LARGE SCALE GENOMIC DNA]</scope>
</reference>